<keyword evidence="3" id="KW-0812">Transmembrane</keyword>
<evidence type="ECO:0000256" key="1">
    <source>
        <dbReference type="SAM" id="Coils"/>
    </source>
</evidence>
<keyword evidence="1" id="KW-0175">Coiled coil</keyword>
<accession>A0A916YMA0</accession>
<protein>
    <recommendedName>
        <fullName evidence="6">DUF4407 domain-containing protein</fullName>
    </recommendedName>
</protein>
<sequence>MENPEDYYNSDFQHGYLIGVENIRKDKDQDDDPYEGYISSHVTYEWLQERISEKKQEMAKIDTEIAETKEKQKTSFDKLQEYIMGVNTHGRKVSFVQDQIDDNLANIKRIEGKRNRNESPYSLFAGILYLLAGIAFVTGDLIISHEIVAYALNIRDNYEAWAFAIGLAMLSVLLKPAYDRLVEQPYINEYSPKTKRTYAIFQGFLVAFSVATMLILGWFRYEAYKTDKLKESINKQIKAMQLNSQPMDPTAANPADNQALIQKMDEQLKAYDKLNLDLVNSPWALMSFILSGVLFAIAGAICLGISFPIMQAYWYSWLQAGPAIRRIKKRNLKLIEELKAAEGELAQQITQKGILENDLALLPNLAELKAERKEILAHIEDMLNRSKVADQDRRINTFDDGLEKGKANRDEMTDEEYEEFRSTSVRQMRNAQDTKTDAGPKVYRNNGLRPHQALRKVITEQFNQN</sequence>
<organism evidence="4 5">
    <name type="scientific">Emticicia aquatilis</name>
    <dbReference type="NCBI Taxonomy" id="1537369"/>
    <lineage>
        <taxon>Bacteria</taxon>
        <taxon>Pseudomonadati</taxon>
        <taxon>Bacteroidota</taxon>
        <taxon>Cytophagia</taxon>
        <taxon>Cytophagales</taxon>
        <taxon>Leadbetterellaceae</taxon>
        <taxon>Emticicia</taxon>
    </lineage>
</organism>
<feature type="coiled-coil region" evidence="1">
    <location>
        <begin position="324"/>
        <end position="385"/>
    </location>
</feature>
<feature type="transmembrane region" description="Helical" evidence="3">
    <location>
        <begin position="160"/>
        <end position="178"/>
    </location>
</feature>
<keyword evidence="3" id="KW-1133">Transmembrane helix</keyword>
<gene>
    <name evidence="4" type="ORF">GCM10011514_15390</name>
</gene>
<comment type="caution">
    <text evidence="4">The sequence shown here is derived from an EMBL/GenBank/DDBJ whole genome shotgun (WGS) entry which is preliminary data.</text>
</comment>
<reference evidence="4" key="2">
    <citation type="submission" date="2020-09" db="EMBL/GenBank/DDBJ databases">
        <authorList>
            <person name="Sun Q."/>
            <person name="Zhou Y."/>
        </authorList>
    </citation>
    <scope>NUCLEOTIDE SEQUENCE</scope>
    <source>
        <strain evidence="4">CGMCC 1.15958</strain>
    </source>
</reference>
<evidence type="ECO:0000256" key="3">
    <source>
        <dbReference type="SAM" id="Phobius"/>
    </source>
</evidence>
<feature type="transmembrane region" description="Helical" evidence="3">
    <location>
        <begin position="283"/>
        <end position="307"/>
    </location>
</feature>
<evidence type="ECO:0008006" key="6">
    <source>
        <dbReference type="Google" id="ProtNLM"/>
    </source>
</evidence>
<feature type="transmembrane region" description="Helical" evidence="3">
    <location>
        <begin position="199"/>
        <end position="219"/>
    </location>
</feature>
<feature type="region of interest" description="Disordered" evidence="2">
    <location>
        <begin position="423"/>
        <end position="446"/>
    </location>
</feature>
<dbReference type="RefSeq" id="WP_188765481.1">
    <property type="nucleotide sequence ID" value="NZ_BMKK01000003.1"/>
</dbReference>
<feature type="transmembrane region" description="Helical" evidence="3">
    <location>
        <begin position="123"/>
        <end position="148"/>
    </location>
</feature>
<reference evidence="4" key="1">
    <citation type="journal article" date="2014" name="Int. J. Syst. Evol. Microbiol.">
        <title>Complete genome sequence of Corynebacterium casei LMG S-19264T (=DSM 44701T), isolated from a smear-ripened cheese.</title>
        <authorList>
            <consortium name="US DOE Joint Genome Institute (JGI-PGF)"/>
            <person name="Walter F."/>
            <person name="Albersmeier A."/>
            <person name="Kalinowski J."/>
            <person name="Ruckert C."/>
        </authorList>
    </citation>
    <scope>NUCLEOTIDE SEQUENCE</scope>
    <source>
        <strain evidence="4">CGMCC 1.15958</strain>
    </source>
</reference>
<dbReference type="Proteomes" id="UP000609064">
    <property type="component" value="Unassembled WGS sequence"/>
</dbReference>
<evidence type="ECO:0000313" key="4">
    <source>
        <dbReference type="EMBL" id="GGD52066.1"/>
    </source>
</evidence>
<keyword evidence="5" id="KW-1185">Reference proteome</keyword>
<feature type="coiled-coil region" evidence="1">
    <location>
        <begin position="44"/>
        <end position="71"/>
    </location>
</feature>
<evidence type="ECO:0000256" key="2">
    <source>
        <dbReference type="SAM" id="MobiDB-lite"/>
    </source>
</evidence>
<evidence type="ECO:0000313" key="5">
    <source>
        <dbReference type="Proteomes" id="UP000609064"/>
    </source>
</evidence>
<dbReference type="AlphaFoldDB" id="A0A916YMA0"/>
<dbReference type="EMBL" id="BMKK01000003">
    <property type="protein sequence ID" value="GGD52066.1"/>
    <property type="molecule type" value="Genomic_DNA"/>
</dbReference>
<keyword evidence="3" id="KW-0472">Membrane</keyword>
<proteinExistence type="predicted"/>
<name>A0A916YMA0_9BACT</name>